<dbReference type="GO" id="GO:0016579">
    <property type="term" value="P:protein deubiquitination"/>
    <property type="evidence" value="ECO:0007669"/>
    <property type="project" value="InterPro"/>
</dbReference>
<dbReference type="GO" id="GO:0004843">
    <property type="term" value="F:cysteine-type deubiquitinase activity"/>
    <property type="evidence" value="ECO:0007669"/>
    <property type="project" value="InterPro"/>
</dbReference>
<feature type="domain" description="USP" evidence="3">
    <location>
        <begin position="71"/>
        <end position="592"/>
    </location>
</feature>
<keyword evidence="2" id="KW-0472">Membrane</keyword>
<dbReference type="InterPro" id="IPR038765">
    <property type="entry name" value="Papain-like_cys_pep_sf"/>
</dbReference>
<accession>A0A444ZY51</accession>
<keyword evidence="5" id="KW-1185">Reference proteome</keyword>
<evidence type="ECO:0000259" key="3">
    <source>
        <dbReference type="PROSITE" id="PS50235"/>
    </source>
</evidence>
<gene>
    <name evidence="4" type="ORF">Ahy_B03g063577</name>
</gene>
<dbReference type="PROSITE" id="PS50235">
    <property type="entry name" value="USP_3"/>
    <property type="match status" value="1"/>
</dbReference>
<comment type="caution">
    <text evidence="4">The sequence shown here is derived from an EMBL/GenBank/DDBJ whole genome shotgun (WGS) entry which is preliminary data.</text>
</comment>
<dbReference type="Proteomes" id="UP000289738">
    <property type="component" value="Chromosome B03"/>
</dbReference>
<keyword evidence="2" id="KW-0812">Transmembrane</keyword>
<dbReference type="Gene3D" id="3.90.70.10">
    <property type="entry name" value="Cysteine proteinases"/>
    <property type="match status" value="1"/>
</dbReference>
<dbReference type="PANTHER" id="PTHR21646">
    <property type="entry name" value="UBIQUITIN CARBOXYL-TERMINAL HYDROLASE"/>
    <property type="match status" value="1"/>
</dbReference>
<dbReference type="SUPFAM" id="SSF54001">
    <property type="entry name" value="Cysteine proteinases"/>
    <property type="match status" value="1"/>
</dbReference>
<dbReference type="EMBL" id="SDMP01000013">
    <property type="protein sequence ID" value="RYR18952.1"/>
    <property type="molecule type" value="Genomic_DNA"/>
</dbReference>
<evidence type="ECO:0000256" key="2">
    <source>
        <dbReference type="SAM" id="Phobius"/>
    </source>
</evidence>
<dbReference type="PROSITE" id="PS00973">
    <property type="entry name" value="USP_2"/>
    <property type="match status" value="1"/>
</dbReference>
<dbReference type="AlphaFoldDB" id="A0A444ZY51"/>
<feature type="transmembrane region" description="Helical" evidence="2">
    <location>
        <begin position="12"/>
        <end position="33"/>
    </location>
</feature>
<dbReference type="InterPro" id="IPR018200">
    <property type="entry name" value="USP_CS"/>
</dbReference>
<dbReference type="PANTHER" id="PTHR21646:SF23">
    <property type="entry name" value="UBIQUITIN CARBOXYL-TERMINAL HYDROLASE USP2"/>
    <property type="match status" value="1"/>
</dbReference>
<dbReference type="InterPro" id="IPR001394">
    <property type="entry name" value="Peptidase_C19_UCH"/>
</dbReference>
<name>A0A444ZY51_ARAHY</name>
<proteinExistence type="inferred from homology"/>
<sequence>MLGQSNGNQASYLMYWALPSTVLAGLVGAVLALKDGKFAIPATLPWSYSFRTDTTTNNNNNNSLEKPLLVPGLQNLENNCFLNVVLQALASCFCFQSFLHRVISESGTQDLDESMPLALSLASLLQELGSVCEEKVTLSPRKVMLTMAHYIPNFNLTNQQDAAEAFLHLLCSLREEIGGCYAPKMSSLADIFASNNRILTRIHRDWQSEHERWHQLYLGPFDGILSSSLTCQSCSSQEEKGSKVIEMAKIGEIFEKLRKGSVVALSKDNGTPNLYFSNISINLEQFDCLPLSPALSGSTLIFGCTLLDCLKQFIVAEHVENYHCHYCWHNAAIKYLSLMEQNEVELEKLRRCSDQELCDCREICNLENLPWSNRFSHTMKQLSIARCPRILCIQLKRVHMNNFGEPIKLQGHISFPLILDLSPFMTTRLGVKIPDKYGQSLPLNLRHSRRIPLPSEGKMLSFSGDCEAATEQINSNDLSDVGFVSNRQALPSDTLFPRDMQPINKVNISQSSVSQETCLYRLVSVVEHFGKAGSGHYTVYRCARAEYSGDVSDDSSNQTPMRWYCVSDSQVNAVSELDVLSSEASMLFYERIPTN</sequence>
<evidence type="ECO:0000313" key="4">
    <source>
        <dbReference type="EMBL" id="RYR18952.1"/>
    </source>
</evidence>
<comment type="similarity">
    <text evidence="1">Belongs to the peptidase C19 family.</text>
</comment>
<protein>
    <recommendedName>
        <fullName evidence="3">USP domain-containing protein</fullName>
    </recommendedName>
</protein>
<reference evidence="4 5" key="1">
    <citation type="submission" date="2019-01" db="EMBL/GenBank/DDBJ databases">
        <title>Sequencing of cultivated peanut Arachis hypogaea provides insights into genome evolution and oil improvement.</title>
        <authorList>
            <person name="Chen X."/>
        </authorList>
    </citation>
    <scope>NUCLEOTIDE SEQUENCE [LARGE SCALE GENOMIC DNA]</scope>
    <source>
        <strain evidence="5">cv. Fuhuasheng</strain>
        <tissue evidence="4">Leaves</tissue>
    </source>
</reference>
<dbReference type="Pfam" id="PF00443">
    <property type="entry name" value="UCH"/>
    <property type="match status" value="1"/>
</dbReference>
<dbReference type="InterPro" id="IPR050185">
    <property type="entry name" value="Ub_carboxyl-term_hydrolase"/>
</dbReference>
<dbReference type="InterPro" id="IPR028889">
    <property type="entry name" value="USP"/>
</dbReference>
<organism evidence="4 5">
    <name type="scientific">Arachis hypogaea</name>
    <name type="common">Peanut</name>
    <dbReference type="NCBI Taxonomy" id="3818"/>
    <lineage>
        <taxon>Eukaryota</taxon>
        <taxon>Viridiplantae</taxon>
        <taxon>Streptophyta</taxon>
        <taxon>Embryophyta</taxon>
        <taxon>Tracheophyta</taxon>
        <taxon>Spermatophyta</taxon>
        <taxon>Magnoliopsida</taxon>
        <taxon>eudicotyledons</taxon>
        <taxon>Gunneridae</taxon>
        <taxon>Pentapetalae</taxon>
        <taxon>rosids</taxon>
        <taxon>fabids</taxon>
        <taxon>Fabales</taxon>
        <taxon>Fabaceae</taxon>
        <taxon>Papilionoideae</taxon>
        <taxon>50 kb inversion clade</taxon>
        <taxon>dalbergioids sensu lato</taxon>
        <taxon>Dalbergieae</taxon>
        <taxon>Pterocarpus clade</taxon>
        <taxon>Arachis</taxon>
    </lineage>
</organism>
<dbReference type="STRING" id="3818.A0A444ZY51"/>
<evidence type="ECO:0000256" key="1">
    <source>
        <dbReference type="ARBA" id="ARBA00009085"/>
    </source>
</evidence>
<keyword evidence="2" id="KW-1133">Transmembrane helix</keyword>
<evidence type="ECO:0000313" key="5">
    <source>
        <dbReference type="Proteomes" id="UP000289738"/>
    </source>
</evidence>